<organism evidence="4 5">
    <name type="scientific">Amycolatopsis ultiminotia</name>
    <dbReference type="NCBI Taxonomy" id="543629"/>
    <lineage>
        <taxon>Bacteria</taxon>
        <taxon>Bacillati</taxon>
        <taxon>Actinomycetota</taxon>
        <taxon>Actinomycetes</taxon>
        <taxon>Pseudonocardiales</taxon>
        <taxon>Pseudonocardiaceae</taxon>
        <taxon>Amycolatopsis</taxon>
    </lineage>
</organism>
<gene>
    <name evidence="4" type="ORF">GCM10022222_57650</name>
</gene>
<comment type="caution">
    <text evidence="4">The sequence shown here is derived from an EMBL/GenBank/DDBJ whole genome shotgun (WGS) entry which is preliminary data.</text>
</comment>
<dbReference type="Gene3D" id="1.10.357.10">
    <property type="entry name" value="Tetracycline Repressor, domain 2"/>
    <property type="match status" value="1"/>
</dbReference>
<keyword evidence="5" id="KW-1185">Reference proteome</keyword>
<protein>
    <recommendedName>
        <fullName evidence="3">Tetracyclin repressor-like C-terminal domain-containing protein</fullName>
    </recommendedName>
</protein>
<keyword evidence="1" id="KW-0805">Transcription regulation</keyword>
<evidence type="ECO:0000259" key="3">
    <source>
        <dbReference type="Pfam" id="PF16859"/>
    </source>
</evidence>
<accession>A0ABP6XFW7</accession>
<evidence type="ECO:0000256" key="2">
    <source>
        <dbReference type="ARBA" id="ARBA00023163"/>
    </source>
</evidence>
<evidence type="ECO:0000256" key="1">
    <source>
        <dbReference type="ARBA" id="ARBA00023015"/>
    </source>
</evidence>
<sequence length="116" mass="12614">MPNTGSLAGDVLALIHDLANRIEQIGIDVAIGLLGELDDIPEDAKAIVPTAFREVTDHARARGELGDSPIPDAVLSMPGTLIRYNMITERIAPSDQMLDDITNQLFLPLVRYHASR</sequence>
<evidence type="ECO:0000313" key="4">
    <source>
        <dbReference type="EMBL" id="GAA3566238.1"/>
    </source>
</evidence>
<dbReference type="InterPro" id="IPR036271">
    <property type="entry name" value="Tet_transcr_reg_TetR-rel_C_sf"/>
</dbReference>
<keyword evidence="2" id="KW-0804">Transcription</keyword>
<name>A0ABP6XFW7_9PSEU</name>
<dbReference type="EMBL" id="BAAAZN010000013">
    <property type="protein sequence ID" value="GAA3566238.1"/>
    <property type="molecule type" value="Genomic_DNA"/>
</dbReference>
<dbReference type="InterPro" id="IPR011075">
    <property type="entry name" value="TetR_C"/>
</dbReference>
<evidence type="ECO:0000313" key="5">
    <source>
        <dbReference type="Proteomes" id="UP001500689"/>
    </source>
</evidence>
<feature type="domain" description="Tetracyclin repressor-like C-terminal" evidence="3">
    <location>
        <begin position="2"/>
        <end position="104"/>
    </location>
</feature>
<proteinExistence type="predicted"/>
<dbReference type="SUPFAM" id="SSF48498">
    <property type="entry name" value="Tetracyclin repressor-like, C-terminal domain"/>
    <property type="match status" value="1"/>
</dbReference>
<dbReference type="Pfam" id="PF16859">
    <property type="entry name" value="TetR_C_11"/>
    <property type="match status" value="1"/>
</dbReference>
<dbReference type="Proteomes" id="UP001500689">
    <property type="component" value="Unassembled WGS sequence"/>
</dbReference>
<reference evidence="5" key="1">
    <citation type="journal article" date="2019" name="Int. J. Syst. Evol. Microbiol.">
        <title>The Global Catalogue of Microorganisms (GCM) 10K type strain sequencing project: providing services to taxonomists for standard genome sequencing and annotation.</title>
        <authorList>
            <consortium name="The Broad Institute Genomics Platform"/>
            <consortium name="The Broad Institute Genome Sequencing Center for Infectious Disease"/>
            <person name="Wu L."/>
            <person name="Ma J."/>
        </authorList>
    </citation>
    <scope>NUCLEOTIDE SEQUENCE [LARGE SCALE GENOMIC DNA]</scope>
    <source>
        <strain evidence="5">JCM 16898</strain>
    </source>
</reference>